<dbReference type="Pfam" id="PF13384">
    <property type="entry name" value="HTH_23"/>
    <property type="match status" value="1"/>
</dbReference>
<sequence length="64" mass="7792">MLKTIPENTKRNKKLVALKNKGWSFNQLAKEFDISPQRAWKIFKRYERRIKKSKKIQIKQEMSI</sequence>
<dbReference type="Gene3D" id="1.10.10.60">
    <property type="entry name" value="Homeodomain-like"/>
    <property type="match status" value="1"/>
</dbReference>
<name>A0A6H1ZIC4_9ZZZZ</name>
<proteinExistence type="predicted"/>
<protein>
    <submittedName>
        <fullName evidence="1">Putative DNA binding, helix-turn-helix domain containing protein</fullName>
    </submittedName>
</protein>
<accession>A0A6H1ZIC4</accession>
<reference evidence="1" key="1">
    <citation type="submission" date="2020-03" db="EMBL/GenBank/DDBJ databases">
        <title>The deep terrestrial virosphere.</title>
        <authorList>
            <person name="Holmfeldt K."/>
            <person name="Nilsson E."/>
            <person name="Simone D."/>
            <person name="Lopez-Fernandez M."/>
            <person name="Wu X."/>
            <person name="de Brujin I."/>
            <person name="Lundin D."/>
            <person name="Andersson A."/>
            <person name="Bertilsson S."/>
            <person name="Dopson M."/>
        </authorList>
    </citation>
    <scope>NUCLEOTIDE SEQUENCE</scope>
    <source>
        <strain evidence="1">TM448A00720</strain>
        <strain evidence="2">TM448B00242</strain>
    </source>
</reference>
<evidence type="ECO:0000313" key="1">
    <source>
        <dbReference type="EMBL" id="QJA47673.1"/>
    </source>
</evidence>
<dbReference type="EMBL" id="MT144602">
    <property type="protein sequence ID" value="QJH94595.1"/>
    <property type="molecule type" value="Genomic_DNA"/>
</dbReference>
<dbReference type="AlphaFoldDB" id="A0A6H1ZIC4"/>
<organism evidence="1">
    <name type="scientific">viral metagenome</name>
    <dbReference type="NCBI Taxonomy" id="1070528"/>
    <lineage>
        <taxon>unclassified sequences</taxon>
        <taxon>metagenomes</taxon>
        <taxon>organismal metagenomes</taxon>
    </lineage>
</organism>
<gene>
    <name evidence="1" type="ORF">TM448A00720_0002</name>
    <name evidence="2" type="ORF">TM448B00242_0069</name>
</gene>
<dbReference type="EMBL" id="MT144053">
    <property type="protein sequence ID" value="QJA47673.1"/>
    <property type="molecule type" value="Genomic_DNA"/>
</dbReference>
<evidence type="ECO:0000313" key="2">
    <source>
        <dbReference type="EMBL" id="QJH94595.1"/>
    </source>
</evidence>